<dbReference type="AlphaFoldDB" id="A0A226WWU1"/>
<evidence type="ECO:0000313" key="2">
    <source>
        <dbReference type="Proteomes" id="UP000214720"/>
    </source>
</evidence>
<sequence>MIFRAVFALPVHRLNHRQNAIGSSVGVFRFYGRFVQAAKFVAGV</sequence>
<protein>
    <submittedName>
        <fullName evidence="1">Uncharacterized protein</fullName>
    </submittedName>
</protein>
<proteinExistence type="predicted"/>
<dbReference type="EMBL" id="MTHB01000165">
    <property type="protein sequence ID" value="OXC75662.1"/>
    <property type="molecule type" value="Genomic_DNA"/>
</dbReference>
<comment type="caution">
    <text evidence="1">The sequence shown here is derived from an EMBL/GenBank/DDBJ whole genome shotgun (WGS) entry which is preliminary data.</text>
</comment>
<organism evidence="1 2">
    <name type="scientific">Caballeronia sordidicola</name>
    <name type="common">Burkholderia sordidicola</name>
    <dbReference type="NCBI Taxonomy" id="196367"/>
    <lineage>
        <taxon>Bacteria</taxon>
        <taxon>Pseudomonadati</taxon>
        <taxon>Pseudomonadota</taxon>
        <taxon>Betaproteobacteria</taxon>
        <taxon>Burkholderiales</taxon>
        <taxon>Burkholderiaceae</taxon>
        <taxon>Caballeronia</taxon>
    </lineage>
</organism>
<gene>
    <name evidence="1" type="ORF">BSU04_25875</name>
</gene>
<accession>A0A226WWU1</accession>
<name>A0A226WWU1_CABSO</name>
<evidence type="ECO:0000313" key="1">
    <source>
        <dbReference type="EMBL" id="OXC75662.1"/>
    </source>
</evidence>
<reference evidence="2" key="1">
    <citation type="submission" date="2017-01" db="EMBL/GenBank/DDBJ databases">
        <title>Genome Analysis of Deinococcus marmoris KOPRI26562.</title>
        <authorList>
            <person name="Kim J.H."/>
            <person name="Oh H.-M."/>
        </authorList>
    </citation>
    <scope>NUCLEOTIDE SEQUENCE [LARGE SCALE GENOMIC DNA]</scope>
    <source>
        <strain evidence="2">PAMC 26633</strain>
    </source>
</reference>
<dbReference type="Proteomes" id="UP000214720">
    <property type="component" value="Unassembled WGS sequence"/>
</dbReference>